<accession>A0A410JUC9</accession>
<dbReference type="EMBL" id="CP035107">
    <property type="protein sequence ID" value="QAR31804.1"/>
    <property type="molecule type" value="Genomic_DNA"/>
</dbReference>
<organism evidence="2 3">
    <name type="scientific">Ornithobacterium rhinotracheale</name>
    <dbReference type="NCBI Taxonomy" id="28251"/>
    <lineage>
        <taxon>Bacteria</taxon>
        <taxon>Pseudomonadati</taxon>
        <taxon>Bacteroidota</taxon>
        <taxon>Flavobacteriia</taxon>
        <taxon>Flavobacteriales</taxon>
        <taxon>Weeksellaceae</taxon>
        <taxon>Ornithobacterium</taxon>
    </lineage>
</organism>
<feature type="domain" description="Bacterial toxin 44" evidence="1">
    <location>
        <begin position="108"/>
        <end position="216"/>
    </location>
</feature>
<name>A0A410JUC9_ORNRH</name>
<dbReference type="AlphaFoldDB" id="A0A410JUC9"/>
<sequence length="253" mass="29660">MSLKLKIKEEWAGKQIVVMPYLQKPTESVSAKTKVGKCDHIDGARNVALYIEQEIKKNTQSNIAGSIRYYASYEEYEKRFKEWKSRNILGQLLSQPEPQNLLKARILWTERVFKNRPWDHKPIIRDNFKEFAIERREYSNVSKKYVTYKSYFHKYGEYDYFYDVWSNIHYGYVGLSVGFSEDTLLDGADLAQIIDSSGGNSKDTEDDKIGFSLYYKYGKYAEKLTAQDILDALEIAPLKESKKKHKCYNNENK</sequence>
<dbReference type="Proteomes" id="UP000287701">
    <property type="component" value="Chromosome"/>
</dbReference>
<evidence type="ECO:0000313" key="3">
    <source>
        <dbReference type="Proteomes" id="UP000287701"/>
    </source>
</evidence>
<proteinExistence type="predicted"/>
<evidence type="ECO:0000313" key="2">
    <source>
        <dbReference type="EMBL" id="QAR31804.1"/>
    </source>
</evidence>
<dbReference type="InterPro" id="IPR028946">
    <property type="entry name" value="Ntox44"/>
</dbReference>
<dbReference type="OrthoDB" id="612868at2"/>
<reference evidence="2 3" key="1">
    <citation type="submission" date="2019-01" db="EMBL/GenBank/DDBJ databases">
        <title>Whole Genome of Ornithobacterium rhinotracheale FARPER-174b.</title>
        <authorList>
            <person name="Tataje-Lavanda L.A."/>
            <person name="Montalvan A."/>
            <person name="Montesinos R."/>
            <person name="Zimic M."/>
            <person name="Fernandez-Sanchez M."/>
            <person name="Fernandez-Diaz M."/>
        </authorList>
    </citation>
    <scope>NUCLEOTIDE SEQUENCE [LARGE SCALE GENOMIC DNA]</scope>
    <source>
        <strain evidence="2 3">FARPER-174b</strain>
    </source>
</reference>
<evidence type="ECO:0000259" key="1">
    <source>
        <dbReference type="Pfam" id="PF15607"/>
    </source>
</evidence>
<gene>
    <name evidence="2" type="ORF">EQP59_05145</name>
</gene>
<protein>
    <recommendedName>
        <fullName evidence="1">Bacterial toxin 44 domain-containing protein</fullName>
    </recommendedName>
</protein>
<dbReference type="Pfam" id="PF15607">
    <property type="entry name" value="Ntox44"/>
    <property type="match status" value="1"/>
</dbReference>